<proteinExistence type="predicted"/>
<accession>A0A5N6M3H5</accession>
<feature type="compositionally biased region" description="Basic residues" evidence="1">
    <location>
        <begin position="166"/>
        <end position="175"/>
    </location>
</feature>
<feature type="region of interest" description="Disordered" evidence="1">
    <location>
        <begin position="1"/>
        <end position="175"/>
    </location>
</feature>
<feature type="compositionally biased region" description="Basic and acidic residues" evidence="1">
    <location>
        <begin position="1"/>
        <end position="17"/>
    </location>
</feature>
<feature type="compositionally biased region" description="Basic and acidic residues" evidence="1">
    <location>
        <begin position="51"/>
        <end position="62"/>
    </location>
</feature>
<feature type="compositionally biased region" description="Low complexity" evidence="1">
    <location>
        <begin position="70"/>
        <end position="86"/>
    </location>
</feature>
<comment type="caution">
    <text evidence="2">The sequence shown here is derived from an EMBL/GenBank/DDBJ whole genome shotgun (WGS) entry which is preliminary data.</text>
</comment>
<dbReference type="AlphaFoldDB" id="A0A5N6M3H5"/>
<organism evidence="2 3">
    <name type="scientific">Mikania micrantha</name>
    <name type="common">bitter vine</name>
    <dbReference type="NCBI Taxonomy" id="192012"/>
    <lineage>
        <taxon>Eukaryota</taxon>
        <taxon>Viridiplantae</taxon>
        <taxon>Streptophyta</taxon>
        <taxon>Embryophyta</taxon>
        <taxon>Tracheophyta</taxon>
        <taxon>Spermatophyta</taxon>
        <taxon>Magnoliopsida</taxon>
        <taxon>eudicotyledons</taxon>
        <taxon>Gunneridae</taxon>
        <taxon>Pentapetalae</taxon>
        <taxon>asterids</taxon>
        <taxon>campanulids</taxon>
        <taxon>Asterales</taxon>
        <taxon>Asteraceae</taxon>
        <taxon>Asteroideae</taxon>
        <taxon>Heliantheae alliance</taxon>
        <taxon>Eupatorieae</taxon>
        <taxon>Mikania</taxon>
    </lineage>
</organism>
<reference evidence="2 3" key="1">
    <citation type="submission" date="2019-05" db="EMBL/GenBank/DDBJ databases">
        <title>Mikania micrantha, genome provides insights into the molecular mechanism of rapid growth.</title>
        <authorList>
            <person name="Liu B."/>
        </authorList>
    </citation>
    <scope>NUCLEOTIDE SEQUENCE [LARGE SCALE GENOMIC DNA]</scope>
    <source>
        <strain evidence="2">NLD-2019</strain>
        <tissue evidence="2">Leaf</tissue>
    </source>
</reference>
<evidence type="ECO:0000313" key="3">
    <source>
        <dbReference type="Proteomes" id="UP000326396"/>
    </source>
</evidence>
<name>A0A5N6M3H5_9ASTR</name>
<evidence type="ECO:0000256" key="1">
    <source>
        <dbReference type="SAM" id="MobiDB-lite"/>
    </source>
</evidence>
<keyword evidence="3" id="KW-1185">Reference proteome</keyword>
<protein>
    <submittedName>
        <fullName evidence="2">Uncharacterized protein</fullName>
    </submittedName>
</protein>
<dbReference type="Proteomes" id="UP000326396">
    <property type="component" value="Linkage Group LG7"/>
</dbReference>
<dbReference type="EMBL" id="SZYD01000017">
    <property type="protein sequence ID" value="KAD3068332.1"/>
    <property type="molecule type" value="Genomic_DNA"/>
</dbReference>
<evidence type="ECO:0000313" key="2">
    <source>
        <dbReference type="EMBL" id="KAD3068332.1"/>
    </source>
</evidence>
<gene>
    <name evidence="2" type="ORF">E3N88_36212</name>
</gene>
<sequence>MEPESNSDREGKKDQLPHSKTAKATKKKAKGKRPIESETMDSLEHITQMTKEIKINDPKIPKGDANIDIAAAKSKGKAPASGSGSKTSRGKQAENVVKSSYSLRSKGMDLDDNPTKALSGKKRKGEAIRRYFLGTPGTCKTTRKRRHSDDETDDKDGTGARTTRSSVKKMKVNSV</sequence>
<feature type="compositionally biased region" description="Basic residues" evidence="1">
    <location>
        <begin position="20"/>
        <end position="32"/>
    </location>
</feature>